<evidence type="ECO:0000313" key="3">
    <source>
        <dbReference type="Proteomes" id="UP001302676"/>
    </source>
</evidence>
<dbReference type="AlphaFoldDB" id="A0AAN6V4X8"/>
<feature type="compositionally biased region" description="Acidic residues" evidence="1">
    <location>
        <begin position="370"/>
        <end position="379"/>
    </location>
</feature>
<dbReference type="Proteomes" id="UP001302676">
    <property type="component" value="Unassembled WGS sequence"/>
</dbReference>
<feature type="region of interest" description="Disordered" evidence="1">
    <location>
        <begin position="1"/>
        <end position="29"/>
    </location>
</feature>
<name>A0AAN6V4X8_9PEZI</name>
<gene>
    <name evidence="2" type="ORF">C8A04DRAFT_27662</name>
</gene>
<comment type="caution">
    <text evidence="2">The sequence shown here is derived from an EMBL/GenBank/DDBJ whole genome shotgun (WGS) entry which is preliminary data.</text>
</comment>
<reference evidence="2" key="2">
    <citation type="submission" date="2023-05" db="EMBL/GenBank/DDBJ databases">
        <authorList>
            <consortium name="Lawrence Berkeley National Laboratory"/>
            <person name="Steindorff A."/>
            <person name="Hensen N."/>
            <person name="Bonometti L."/>
            <person name="Westerberg I."/>
            <person name="Brannstrom I.O."/>
            <person name="Guillou S."/>
            <person name="Cros-Aarteil S."/>
            <person name="Calhoun S."/>
            <person name="Haridas S."/>
            <person name="Kuo A."/>
            <person name="Mondo S."/>
            <person name="Pangilinan J."/>
            <person name="Riley R."/>
            <person name="Labutti K."/>
            <person name="Andreopoulos B."/>
            <person name="Lipzen A."/>
            <person name="Chen C."/>
            <person name="Yanf M."/>
            <person name="Daum C."/>
            <person name="Ng V."/>
            <person name="Clum A."/>
            <person name="Ohm R."/>
            <person name="Martin F."/>
            <person name="Silar P."/>
            <person name="Natvig D."/>
            <person name="Lalanne C."/>
            <person name="Gautier V."/>
            <person name="Ament-Velasquez S.L."/>
            <person name="Kruys A."/>
            <person name="Hutchinson M.I."/>
            <person name="Powell A.J."/>
            <person name="Barry K."/>
            <person name="Miller A.N."/>
            <person name="Grigoriev I.V."/>
            <person name="Debuchy R."/>
            <person name="Gladieux P."/>
            <person name="Thoren M.H."/>
            <person name="Johannesson H."/>
        </authorList>
    </citation>
    <scope>NUCLEOTIDE SEQUENCE</scope>
    <source>
        <strain evidence="2">CBS 141.50</strain>
    </source>
</reference>
<evidence type="ECO:0000256" key="1">
    <source>
        <dbReference type="SAM" id="MobiDB-lite"/>
    </source>
</evidence>
<feature type="region of interest" description="Disordered" evidence="1">
    <location>
        <begin position="314"/>
        <end position="387"/>
    </location>
</feature>
<evidence type="ECO:0000313" key="2">
    <source>
        <dbReference type="EMBL" id="KAK4144476.1"/>
    </source>
</evidence>
<accession>A0AAN6V4X8</accession>
<sequence length="387" mass="43219">MQLKQVFAPPPRSDDDGTRSSTHGNLNPKLVHFRHPAYPDAEPDLLRFSALDGGDGSDGIDYDLALTSCCIVTGNTSATGWLAVRVSSSDDDKPLFHRVDRPGDGILRHLEYHFCVGELDPTTYKYPVVPSFDHWRLPHGQLPSPWKDLRLDSSTTHPHVHFKCKVAALARDSTPPPYQRRRNLVLLRRDLHHLLDTRRFTFVAKSVFAQPLSSPAACMPTAQLALHVMLPSGSDQLPGLYHNRALQEPVRGIAVEFLFARFAWTLFTDEHMPFLKGFVEHTVLLYNLSEDRVEEEKLHSAEIRMQAKLFGSYSSSRSVSPRKRPRSSQPSSSQPSSSEHRLPQTDAEASETGSCGVPPFKLRRSTDGGSDAEDWDDITEAPRLGGP</sequence>
<dbReference type="GeneID" id="87816979"/>
<proteinExistence type="predicted"/>
<protein>
    <submittedName>
        <fullName evidence="2">Uncharacterized protein</fullName>
    </submittedName>
</protein>
<reference evidence="2" key="1">
    <citation type="journal article" date="2023" name="Mol. Phylogenet. Evol.">
        <title>Genome-scale phylogeny and comparative genomics of the fungal order Sordariales.</title>
        <authorList>
            <person name="Hensen N."/>
            <person name="Bonometti L."/>
            <person name="Westerberg I."/>
            <person name="Brannstrom I.O."/>
            <person name="Guillou S."/>
            <person name="Cros-Aarteil S."/>
            <person name="Calhoun S."/>
            <person name="Haridas S."/>
            <person name="Kuo A."/>
            <person name="Mondo S."/>
            <person name="Pangilinan J."/>
            <person name="Riley R."/>
            <person name="LaButti K."/>
            <person name="Andreopoulos B."/>
            <person name="Lipzen A."/>
            <person name="Chen C."/>
            <person name="Yan M."/>
            <person name="Daum C."/>
            <person name="Ng V."/>
            <person name="Clum A."/>
            <person name="Steindorff A."/>
            <person name="Ohm R.A."/>
            <person name="Martin F."/>
            <person name="Silar P."/>
            <person name="Natvig D.O."/>
            <person name="Lalanne C."/>
            <person name="Gautier V."/>
            <person name="Ament-Velasquez S.L."/>
            <person name="Kruys A."/>
            <person name="Hutchinson M.I."/>
            <person name="Powell A.J."/>
            <person name="Barry K."/>
            <person name="Miller A.N."/>
            <person name="Grigoriev I.V."/>
            <person name="Debuchy R."/>
            <person name="Gladieux P."/>
            <person name="Hiltunen Thoren M."/>
            <person name="Johannesson H."/>
        </authorList>
    </citation>
    <scope>NUCLEOTIDE SEQUENCE</scope>
    <source>
        <strain evidence="2">CBS 141.50</strain>
    </source>
</reference>
<keyword evidence="3" id="KW-1185">Reference proteome</keyword>
<dbReference type="EMBL" id="MU853576">
    <property type="protein sequence ID" value="KAK4144476.1"/>
    <property type="molecule type" value="Genomic_DNA"/>
</dbReference>
<organism evidence="2 3">
    <name type="scientific">Dichotomopilus funicola</name>
    <dbReference type="NCBI Taxonomy" id="1934379"/>
    <lineage>
        <taxon>Eukaryota</taxon>
        <taxon>Fungi</taxon>
        <taxon>Dikarya</taxon>
        <taxon>Ascomycota</taxon>
        <taxon>Pezizomycotina</taxon>
        <taxon>Sordariomycetes</taxon>
        <taxon>Sordariomycetidae</taxon>
        <taxon>Sordariales</taxon>
        <taxon>Chaetomiaceae</taxon>
        <taxon>Dichotomopilus</taxon>
    </lineage>
</organism>
<dbReference type="RefSeq" id="XP_062637847.1">
    <property type="nucleotide sequence ID" value="XM_062780366.1"/>
</dbReference>
<feature type="compositionally biased region" description="Low complexity" evidence="1">
    <location>
        <begin position="327"/>
        <end position="337"/>
    </location>
</feature>